<sequence length="544" mass="62624">MTTPWPQTQYDVLEHYTAQYEKAIQSEGYQPFIYPWATSGALIVILYLLIPHQNLPWLRNARLLIFAWTAAFAAYTIAWSRAKGMAVSFGIGLVSSWSVIYIMAIIVVNDAQVDFQRIERTEGVFGKSKRALKGDHNEMIADTEKDPKDSNQPLNGATSNGTTENVHGHLRPSQRHGEFAWQPYPMEPFLERLDWILDLFCNFKGMGWNWRISSLSPPPKHILEQLHRNSSHPPQRSHRIHGGQTKTYTTRKEVLFTNMKTLITGYIVLDFLKTLMSHDPYFWGLTFYPLPPSFLPLFISTRPSLMHAYRLTVSMLMIKYSLQSVFALAPLFFSGLLGPSLIGARAEPWMYPSEWGSYSLVFERGLAGWWAGWWHQTFQFAFKEPSRMIIEITGLNRRSPTAKALQLFIAFGLSGFLHACGSYTQPGPSRPIRGPMVFFLLQAGAIFVEMVSSQMLRKTKIQRLFPKWVLQTFTFVYVHVWFYHTGHLLCDDFTQGGIWLYQPVPFSIFRGLGLGVKEDRVWNWGGEWVRWHRGKSIWTSGLTF</sequence>
<dbReference type="GO" id="GO:0016020">
    <property type="term" value="C:membrane"/>
    <property type="evidence" value="ECO:0007669"/>
    <property type="project" value="UniProtKB-SubCell"/>
</dbReference>
<feature type="compositionally biased region" description="Basic and acidic residues" evidence="7">
    <location>
        <begin position="136"/>
        <end position="149"/>
    </location>
</feature>
<feature type="transmembrane region" description="Helical" evidence="8">
    <location>
        <begin position="281"/>
        <end position="300"/>
    </location>
</feature>
<dbReference type="Proteomes" id="UP000799779">
    <property type="component" value="Unassembled WGS sequence"/>
</dbReference>
<feature type="transmembrane region" description="Helical" evidence="8">
    <location>
        <begin position="62"/>
        <end position="80"/>
    </location>
</feature>
<evidence type="ECO:0000313" key="10">
    <source>
        <dbReference type="EMBL" id="KAF2004547.1"/>
    </source>
</evidence>
<evidence type="ECO:0000256" key="1">
    <source>
        <dbReference type="ARBA" id="ARBA00004141"/>
    </source>
</evidence>
<dbReference type="InterPro" id="IPR032805">
    <property type="entry name" value="Wax_synthase_dom"/>
</dbReference>
<accession>A0A6A5WSJ9</accession>
<keyword evidence="5 8" id="KW-1133">Transmembrane helix</keyword>
<feature type="transmembrane region" description="Helical" evidence="8">
    <location>
        <begin position="436"/>
        <end position="456"/>
    </location>
</feature>
<evidence type="ECO:0000256" key="3">
    <source>
        <dbReference type="ARBA" id="ARBA00022679"/>
    </source>
</evidence>
<feature type="compositionally biased region" description="Polar residues" evidence="7">
    <location>
        <begin position="150"/>
        <end position="165"/>
    </location>
</feature>
<dbReference type="PANTHER" id="PTHR31595">
    <property type="entry name" value="LONG-CHAIN-ALCOHOL O-FATTY-ACYLTRANSFERASE 3-RELATED"/>
    <property type="match status" value="1"/>
</dbReference>
<evidence type="ECO:0000259" key="9">
    <source>
        <dbReference type="Pfam" id="PF13813"/>
    </source>
</evidence>
<reference evidence="10" key="1">
    <citation type="journal article" date="2020" name="Stud. Mycol.">
        <title>101 Dothideomycetes genomes: a test case for predicting lifestyles and emergence of pathogens.</title>
        <authorList>
            <person name="Haridas S."/>
            <person name="Albert R."/>
            <person name="Binder M."/>
            <person name="Bloem J."/>
            <person name="Labutti K."/>
            <person name="Salamov A."/>
            <person name="Andreopoulos B."/>
            <person name="Baker S."/>
            <person name="Barry K."/>
            <person name="Bills G."/>
            <person name="Bluhm B."/>
            <person name="Cannon C."/>
            <person name="Castanera R."/>
            <person name="Culley D."/>
            <person name="Daum C."/>
            <person name="Ezra D."/>
            <person name="Gonzalez J."/>
            <person name="Henrissat B."/>
            <person name="Kuo A."/>
            <person name="Liang C."/>
            <person name="Lipzen A."/>
            <person name="Lutzoni F."/>
            <person name="Magnuson J."/>
            <person name="Mondo S."/>
            <person name="Nolan M."/>
            <person name="Ohm R."/>
            <person name="Pangilinan J."/>
            <person name="Park H.-J."/>
            <person name="Ramirez L."/>
            <person name="Alfaro M."/>
            <person name="Sun H."/>
            <person name="Tritt A."/>
            <person name="Yoshinaga Y."/>
            <person name="Zwiers L.-H."/>
            <person name="Turgeon B."/>
            <person name="Goodwin S."/>
            <person name="Spatafora J."/>
            <person name="Crous P."/>
            <person name="Grigoriev I."/>
        </authorList>
    </citation>
    <scope>NUCLEOTIDE SEQUENCE</scope>
    <source>
        <strain evidence="10">CBS 123094</strain>
    </source>
</reference>
<dbReference type="OrthoDB" id="2796277at2759"/>
<feature type="transmembrane region" description="Helical" evidence="8">
    <location>
        <begin position="32"/>
        <end position="50"/>
    </location>
</feature>
<evidence type="ECO:0000256" key="8">
    <source>
        <dbReference type="SAM" id="Phobius"/>
    </source>
</evidence>
<comment type="similarity">
    <text evidence="2">Belongs to the wax synthase family.</text>
</comment>
<keyword evidence="11" id="KW-1185">Reference proteome</keyword>
<proteinExistence type="inferred from homology"/>
<name>A0A6A5WSJ9_9PLEO</name>
<feature type="transmembrane region" description="Helical" evidence="8">
    <location>
        <begin position="86"/>
        <end position="108"/>
    </location>
</feature>
<feature type="region of interest" description="Disordered" evidence="7">
    <location>
        <begin position="136"/>
        <end position="172"/>
    </location>
</feature>
<comment type="subcellular location">
    <subcellularLocation>
        <location evidence="1">Membrane</location>
        <topology evidence="1">Multi-pass membrane protein</topology>
    </subcellularLocation>
</comment>
<evidence type="ECO:0000313" key="11">
    <source>
        <dbReference type="Proteomes" id="UP000799779"/>
    </source>
</evidence>
<protein>
    <recommendedName>
        <fullName evidence="9">Wax synthase domain-containing protein</fullName>
    </recommendedName>
</protein>
<dbReference type="Pfam" id="PF13813">
    <property type="entry name" value="MBOAT_2"/>
    <property type="match status" value="1"/>
</dbReference>
<keyword evidence="6 8" id="KW-0472">Membrane</keyword>
<evidence type="ECO:0000256" key="7">
    <source>
        <dbReference type="SAM" id="MobiDB-lite"/>
    </source>
</evidence>
<dbReference type="PANTHER" id="PTHR31595:SF67">
    <property type="entry name" value="WAX SYNTHASE DOMAIN-CONTAINING PROTEIN"/>
    <property type="match status" value="1"/>
</dbReference>
<evidence type="ECO:0000256" key="4">
    <source>
        <dbReference type="ARBA" id="ARBA00022692"/>
    </source>
</evidence>
<organism evidence="10 11">
    <name type="scientific">Amniculicola lignicola CBS 123094</name>
    <dbReference type="NCBI Taxonomy" id="1392246"/>
    <lineage>
        <taxon>Eukaryota</taxon>
        <taxon>Fungi</taxon>
        <taxon>Dikarya</taxon>
        <taxon>Ascomycota</taxon>
        <taxon>Pezizomycotina</taxon>
        <taxon>Dothideomycetes</taxon>
        <taxon>Pleosporomycetidae</taxon>
        <taxon>Pleosporales</taxon>
        <taxon>Amniculicolaceae</taxon>
        <taxon>Amniculicola</taxon>
    </lineage>
</organism>
<dbReference type="InterPro" id="IPR044851">
    <property type="entry name" value="Wax_synthase"/>
</dbReference>
<dbReference type="AlphaFoldDB" id="A0A6A5WSJ9"/>
<dbReference type="GO" id="GO:0006629">
    <property type="term" value="P:lipid metabolic process"/>
    <property type="evidence" value="ECO:0007669"/>
    <property type="project" value="InterPro"/>
</dbReference>
<dbReference type="EMBL" id="ML977567">
    <property type="protein sequence ID" value="KAF2004547.1"/>
    <property type="molecule type" value="Genomic_DNA"/>
</dbReference>
<feature type="transmembrane region" description="Helical" evidence="8">
    <location>
        <begin position="468"/>
        <end position="484"/>
    </location>
</feature>
<feature type="domain" description="Wax synthase" evidence="9">
    <location>
        <begin position="364"/>
        <end position="441"/>
    </location>
</feature>
<evidence type="ECO:0000256" key="2">
    <source>
        <dbReference type="ARBA" id="ARBA00007282"/>
    </source>
</evidence>
<dbReference type="GO" id="GO:0008374">
    <property type="term" value="F:O-acyltransferase activity"/>
    <property type="evidence" value="ECO:0007669"/>
    <property type="project" value="InterPro"/>
</dbReference>
<feature type="transmembrane region" description="Helical" evidence="8">
    <location>
        <begin position="320"/>
        <end position="342"/>
    </location>
</feature>
<gene>
    <name evidence="10" type="ORF">P154DRAFT_519409</name>
</gene>
<evidence type="ECO:0000256" key="5">
    <source>
        <dbReference type="ARBA" id="ARBA00022989"/>
    </source>
</evidence>
<evidence type="ECO:0000256" key="6">
    <source>
        <dbReference type="ARBA" id="ARBA00023136"/>
    </source>
</evidence>
<keyword evidence="4 8" id="KW-0812">Transmembrane</keyword>
<keyword evidence="3" id="KW-0808">Transferase</keyword>